<dbReference type="InterPro" id="IPR014729">
    <property type="entry name" value="Rossmann-like_a/b/a_fold"/>
</dbReference>
<gene>
    <name evidence="4" type="ORF">CKA38_09820</name>
</gene>
<dbReference type="InterPro" id="IPR004821">
    <property type="entry name" value="Cyt_trans-like"/>
</dbReference>
<dbReference type="NCBIfam" id="TIGR00125">
    <property type="entry name" value="cyt_tran_rel"/>
    <property type="match status" value="1"/>
</dbReference>
<sequence length="182" mass="19741">MNNAFEPKILTPEQARAERDRLHAAGGKLIFTNGCFDILHRGHVTYMSFARAQGDALCVGLNSDASVRRSKGPNRPINSQEDRAYVLGSLRSVDYVVFFDEDEPRDLIAKIIPHVLVKGRDWAHYVSGRDIVEANGGKVVLADMVAGRSTTNTIERVLAVYGGKENVDVKSADAAAGKTGSA</sequence>
<dbReference type="Proteomes" id="UP000244896">
    <property type="component" value="Chromosome"/>
</dbReference>
<dbReference type="RefSeq" id="WP_108826533.1">
    <property type="nucleotide sequence ID" value="NZ_CP023004.1"/>
</dbReference>
<dbReference type="PANTHER" id="PTHR43793:SF2">
    <property type="entry name" value="BIFUNCTIONAL PROTEIN HLDE"/>
    <property type="match status" value="1"/>
</dbReference>
<keyword evidence="5" id="KW-1185">Reference proteome</keyword>
<dbReference type="AlphaFoldDB" id="A0A2U8E3X6"/>
<dbReference type="OrthoDB" id="9802794at2"/>
<dbReference type="KEGG" id="elut:CKA38_09820"/>
<evidence type="ECO:0000313" key="5">
    <source>
        <dbReference type="Proteomes" id="UP000244896"/>
    </source>
</evidence>
<reference evidence="4 5" key="1">
    <citation type="journal article" date="2018" name="Syst. Appl. Microbiol.">
        <title>Ereboglobus luteus gen. nov. sp. nov. from cockroach guts, and new insights into the oxygen relationship of the genera Opitutus and Didymococcus (Verrucomicrobia: Opitutaceae).</title>
        <authorList>
            <person name="Tegtmeier D."/>
            <person name="Belitz A."/>
            <person name="Radek R."/>
            <person name="Heimerl T."/>
            <person name="Brune A."/>
        </authorList>
    </citation>
    <scope>NUCLEOTIDE SEQUENCE [LARGE SCALE GENOMIC DNA]</scope>
    <source>
        <strain evidence="4 5">Ho45</strain>
    </source>
</reference>
<evidence type="ECO:0000313" key="4">
    <source>
        <dbReference type="EMBL" id="AWI09500.1"/>
    </source>
</evidence>
<keyword evidence="2" id="KW-0548">Nucleotidyltransferase</keyword>
<name>A0A2U8E3X6_9BACT</name>
<dbReference type="GO" id="GO:0016779">
    <property type="term" value="F:nucleotidyltransferase activity"/>
    <property type="evidence" value="ECO:0007669"/>
    <property type="project" value="UniProtKB-KW"/>
</dbReference>
<organism evidence="4 5">
    <name type="scientific">Ereboglobus luteus</name>
    <dbReference type="NCBI Taxonomy" id="1796921"/>
    <lineage>
        <taxon>Bacteria</taxon>
        <taxon>Pseudomonadati</taxon>
        <taxon>Verrucomicrobiota</taxon>
        <taxon>Opitutia</taxon>
        <taxon>Opitutales</taxon>
        <taxon>Opitutaceae</taxon>
        <taxon>Ereboglobus</taxon>
    </lineage>
</organism>
<protein>
    <recommendedName>
        <fullName evidence="3">Cytidyltransferase-like domain-containing protein</fullName>
    </recommendedName>
</protein>
<evidence type="ECO:0000256" key="1">
    <source>
        <dbReference type="ARBA" id="ARBA00022679"/>
    </source>
</evidence>
<dbReference type="PANTHER" id="PTHR43793">
    <property type="entry name" value="FAD SYNTHASE"/>
    <property type="match status" value="1"/>
</dbReference>
<dbReference type="SUPFAM" id="SSF52374">
    <property type="entry name" value="Nucleotidylyl transferase"/>
    <property type="match status" value="1"/>
</dbReference>
<accession>A0A2U8E3X6</accession>
<keyword evidence="1" id="KW-0808">Transferase</keyword>
<dbReference type="Pfam" id="PF01467">
    <property type="entry name" value="CTP_transf_like"/>
    <property type="match status" value="1"/>
</dbReference>
<evidence type="ECO:0000256" key="2">
    <source>
        <dbReference type="ARBA" id="ARBA00022695"/>
    </source>
</evidence>
<dbReference type="EMBL" id="CP023004">
    <property type="protein sequence ID" value="AWI09500.1"/>
    <property type="molecule type" value="Genomic_DNA"/>
</dbReference>
<dbReference type="InterPro" id="IPR050385">
    <property type="entry name" value="Archaeal_FAD_synthase"/>
</dbReference>
<feature type="domain" description="Cytidyltransferase-like" evidence="3">
    <location>
        <begin position="31"/>
        <end position="132"/>
    </location>
</feature>
<proteinExistence type="predicted"/>
<evidence type="ECO:0000259" key="3">
    <source>
        <dbReference type="Pfam" id="PF01467"/>
    </source>
</evidence>
<dbReference type="Gene3D" id="3.40.50.620">
    <property type="entry name" value="HUPs"/>
    <property type="match status" value="1"/>
</dbReference>